<dbReference type="PANTHER" id="PTHR36455">
    <property type="match status" value="1"/>
</dbReference>
<dbReference type="RefSeq" id="WP_147274976.1">
    <property type="nucleotide sequence ID" value="NZ_QPMH01000041.1"/>
</dbReference>
<protein>
    <submittedName>
        <fullName evidence="1">Transposase</fullName>
    </submittedName>
</protein>
<evidence type="ECO:0000313" key="1">
    <source>
        <dbReference type="EMBL" id="RDD60141.1"/>
    </source>
</evidence>
<proteinExistence type="predicted"/>
<dbReference type="NCBIfam" id="NF033819">
    <property type="entry name" value="IS66_TnpB"/>
    <property type="match status" value="1"/>
</dbReference>
<evidence type="ECO:0000313" key="2">
    <source>
        <dbReference type="Proteomes" id="UP000253941"/>
    </source>
</evidence>
<dbReference type="Proteomes" id="UP000253941">
    <property type="component" value="Unassembled WGS sequence"/>
</dbReference>
<feature type="non-terminal residue" evidence="1">
    <location>
        <position position="129"/>
    </location>
</feature>
<dbReference type="AlphaFoldDB" id="A0A369T469"/>
<keyword evidence="2" id="KW-1185">Reference proteome</keyword>
<accession>A0A369T469</accession>
<dbReference type="Pfam" id="PF05717">
    <property type="entry name" value="TnpB_IS66"/>
    <property type="match status" value="1"/>
</dbReference>
<reference evidence="1 2" key="1">
    <citation type="submission" date="2018-07" db="EMBL/GenBank/DDBJ databases">
        <title>Venubactetium sediminum gen. nov., sp. nov., isolated from a marine solar saltern.</title>
        <authorList>
            <person name="Wang S."/>
        </authorList>
    </citation>
    <scope>NUCLEOTIDE SEQUENCE [LARGE SCALE GENOMIC DNA]</scope>
    <source>
        <strain evidence="1 2">WD2A32</strain>
    </source>
</reference>
<dbReference type="EMBL" id="QPMH01000041">
    <property type="protein sequence ID" value="RDD60141.1"/>
    <property type="molecule type" value="Genomic_DNA"/>
</dbReference>
<organism evidence="1 2">
    <name type="scientific">Ferruginivarius sediminum</name>
    <dbReference type="NCBI Taxonomy" id="2661937"/>
    <lineage>
        <taxon>Bacteria</taxon>
        <taxon>Pseudomonadati</taxon>
        <taxon>Pseudomonadota</taxon>
        <taxon>Alphaproteobacteria</taxon>
        <taxon>Rhodospirillales</taxon>
        <taxon>Rhodospirillaceae</taxon>
        <taxon>Ferruginivarius</taxon>
    </lineage>
</organism>
<dbReference type="InterPro" id="IPR008878">
    <property type="entry name" value="Transposase_IS66_Orf2"/>
</dbReference>
<gene>
    <name evidence="1" type="ORF">DRB17_19585</name>
</gene>
<name>A0A369T469_9PROT</name>
<sequence length="129" mass="14240">MIPVPMEVKVWLAGGVSDMRRGMNGLTLQIQEGLGRDPHAGDLFVFRGRKGNLIKILWHDGVGLSLYAKRLEHGRFIWPSPADGAVAISAAQLGYLLDGIDWERRETDRRQRVQVPCGEGVAIHTGPES</sequence>
<dbReference type="PANTHER" id="PTHR36455:SF1">
    <property type="entry name" value="BLR8292 PROTEIN"/>
    <property type="match status" value="1"/>
</dbReference>
<comment type="caution">
    <text evidence="1">The sequence shown here is derived from an EMBL/GenBank/DDBJ whole genome shotgun (WGS) entry which is preliminary data.</text>
</comment>